<organism evidence="3 4">
    <name type="scientific">Polyplosphaeria fusca</name>
    <dbReference type="NCBI Taxonomy" id="682080"/>
    <lineage>
        <taxon>Eukaryota</taxon>
        <taxon>Fungi</taxon>
        <taxon>Dikarya</taxon>
        <taxon>Ascomycota</taxon>
        <taxon>Pezizomycotina</taxon>
        <taxon>Dothideomycetes</taxon>
        <taxon>Pleosporomycetidae</taxon>
        <taxon>Pleosporales</taxon>
        <taxon>Tetraplosphaeriaceae</taxon>
        <taxon>Polyplosphaeria</taxon>
    </lineage>
</organism>
<keyword evidence="2" id="KW-1133">Transmembrane helix</keyword>
<feature type="region of interest" description="Disordered" evidence="1">
    <location>
        <begin position="149"/>
        <end position="188"/>
    </location>
</feature>
<dbReference type="Proteomes" id="UP000799444">
    <property type="component" value="Unassembled WGS sequence"/>
</dbReference>
<keyword evidence="4" id="KW-1185">Reference proteome</keyword>
<evidence type="ECO:0000256" key="1">
    <source>
        <dbReference type="SAM" id="MobiDB-lite"/>
    </source>
</evidence>
<evidence type="ECO:0000313" key="4">
    <source>
        <dbReference type="Proteomes" id="UP000799444"/>
    </source>
</evidence>
<comment type="caution">
    <text evidence="3">The sequence shown here is derived from an EMBL/GenBank/DDBJ whole genome shotgun (WGS) entry which is preliminary data.</text>
</comment>
<sequence length="322" mass="34052">MYFSHAYIQLRQAFAPHCPSGGIWHACATGTKFVGCCDRKDACESGCSLDDLRSGAFNPDQYEKFPDAKCEPGSLFHTCSSGDTFWGCCKTDPCGELPACPKGNLTPAFLVDTMMSAYEATGIATSSSASSTERNLLISSTASATQTAASSTSVSGPLSTPSTFRVSTTKTLTTPSAIRSTAPPRASHSEHTAAVIGGAVAGSLLFLILLALLITYVIHGRLKASVSKGKPQPKVPSMNHAGPKPQSPAPTQSPSHVSAHVDDMDRVSELPGSPCQPPVTEDKVLENDLDAGHTGVHERHDESPRSMQEVSTVPWKYWVVNS</sequence>
<feature type="compositionally biased region" description="Basic and acidic residues" evidence="1">
    <location>
        <begin position="295"/>
        <end position="304"/>
    </location>
</feature>
<keyword evidence="2" id="KW-0812">Transmembrane</keyword>
<dbReference type="OrthoDB" id="3692311at2759"/>
<evidence type="ECO:0000256" key="2">
    <source>
        <dbReference type="SAM" id="Phobius"/>
    </source>
</evidence>
<accession>A0A9P4RDL0</accession>
<keyword evidence="2" id="KW-0472">Membrane</keyword>
<feature type="transmembrane region" description="Helical" evidence="2">
    <location>
        <begin position="193"/>
        <end position="218"/>
    </location>
</feature>
<reference evidence="3" key="1">
    <citation type="journal article" date="2020" name="Stud. Mycol.">
        <title>101 Dothideomycetes genomes: a test case for predicting lifestyles and emergence of pathogens.</title>
        <authorList>
            <person name="Haridas S."/>
            <person name="Albert R."/>
            <person name="Binder M."/>
            <person name="Bloem J."/>
            <person name="Labutti K."/>
            <person name="Salamov A."/>
            <person name="Andreopoulos B."/>
            <person name="Baker S."/>
            <person name="Barry K."/>
            <person name="Bills G."/>
            <person name="Bluhm B."/>
            <person name="Cannon C."/>
            <person name="Castanera R."/>
            <person name="Culley D."/>
            <person name="Daum C."/>
            <person name="Ezra D."/>
            <person name="Gonzalez J."/>
            <person name="Henrissat B."/>
            <person name="Kuo A."/>
            <person name="Liang C."/>
            <person name="Lipzen A."/>
            <person name="Lutzoni F."/>
            <person name="Magnuson J."/>
            <person name="Mondo S."/>
            <person name="Nolan M."/>
            <person name="Ohm R."/>
            <person name="Pangilinan J."/>
            <person name="Park H.-J."/>
            <person name="Ramirez L."/>
            <person name="Alfaro M."/>
            <person name="Sun H."/>
            <person name="Tritt A."/>
            <person name="Yoshinaga Y."/>
            <person name="Zwiers L.-H."/>
            <person name="Turgeon B."/>
            <person name="Goodwin S."/>
            <person name="Spatafora J."/>
            <person name="Crous P."/>
            <person name="Grigoriev I."/>
        </authorList>
    </citation>
    <scope>NUCLEOTIDE SEQUENCE</scope>
    <source>
        <strain evidence="3">CBS 125425</strain>
    </source>
</reference>
<feature type="compositionally biased region" description="Basic and acidic residues" evidence="1">
    <location>
        <begin position="259"/>
        <end position="268"/>
    </location>
</feature>
<protein>
    <submittedName>
        <fullName evidence="3">Uncharacterized protein</fullName>
    </submittedName>
</protein>
<dbReference type="AlphaFoldDB" id="A0A9P4RDL0"/>
<feature type="region of interest" description="Disordered" evidence="1">
    <location>
        <begin position="225"/>
        <end position="310"/>
    </location>
</feature>
<gene>
    <name evidence="3" type="ORF">EJ04DRAFT_582968</name>
</gene>
<proteinExistence type="predicted"/>
<name>A0A9P4RDL0_9PLEO</name>
<evidence type="ECO:0000313" key="3">
    <source>
        <dbReference type="EMBL" id="KAF2741454.1"/>
    </source>
</evidence>
<feature type="compositionally biased region" description="Polar residues" evidence="1">
    <location>
        <begin position="156"/>
        <end position="179"/>
    </location>
</feature>
<dbReference type="EMBL" id="ML996097">
    <property type="protein sequence ID" value="KAF2741454.1"/>
    <property type="molecule type" value="Genomic_DNA"/>
</dbReference>